<dbReference type="RefSeq" id="WP_345199576.1">
    <property type="nucleotide sequence ID" value="NZ_BAABHX010000001.1"/>
</dbReference>
<organism evidence="5 6">
    <name type="scientific">Chryseobacterium ginsengisoli</name>
    <dbReference type="NCBI Taxonomy" id="363853"/>
    <lineage>
        <taxon>Bacteria</taxon>
        <taxon>Pseudomonadati</taxon>
        <taxon>Bacteroidota</taxon>
        <taxon>Flavobacteriia</taxon>
        <taxon>Flavobacteriales</taxon>
        <taxon>Weeksellaceae</taxon>
        <taxon>Chryseobacterium group</taxon>
        <taxon>Chryseobacterium</taxon>
    </lineage>
</organism>
<evidence type="ECO:0000313" key="6">
    <source>
        <dbReference type="Proteomes" id="UP001500353"/>
    </source>
</evidence>
<evidence type="ECO:0000256" key="1">
    <source>
        <dbReference type="ARBA" id="ARBA00011051"/>
    </source>
</evidence>
<reference evidence="6" key="1">
    <citation type="journal article" date="2019" name="Int. J. Syst. Evol. Microbiol.">
        <title>The Global Catalogue of Microorganisms (GCM) 10K type strain sequencing project: providing services to taxonomists for standard genome sequencing and annotation.</title>
        <authorList>
            <consortium name="The Broad Institute Genomics Platform"/>
            <consortium name="The Broad Institute Genome Sequencing Center for Infectious Disease"/>
            <person name="Wu L."/>
            <person name="Ma J."/>
        </authorList>
    </citation>
    <scope>NUCLEOTIDE SEQUENCE [LARGE SCALE GENOMIC DNA]</scope>
    <source>
        <strain evidence="6">JCM 18019</strain>
    </source>
</reference>
<comment type="similarity">
    <text evidence="1">Belongs to the bleomycin resistance protein family.</text>
</comment>
<evidence type="ECO:0000256" key="2">
    <source>
        <dbReference type="ARBA" id="ARBA00021572"/>
    </source>
</evidence>
<evidence type="ECO:0000256" key="3">
    <source>
        <dbReference type="ARBA" id="ARBA00023251"/>
    </source>
</evidence>
<sequence length="134" mass="16189">MKAEQIIPILRIFDYQKTKEFYIDWLGFEIVWEHHFEDNTPVYMEVKKDNIVLHLSEHHGDGTPGSRVFIWGEDIADYHKELIDKKYKYNRPGLEKTFYDAISFKVDDPFGNKIIFNEKFDEEKHKDLNFYSIH</sequence>
<dbReference type="Gene3D" id="3.10.180.10">
    <property type="entry name" value="2,3-Dihydroxybiphenyl 1,2-Dioxygenase, domain 1"/>
    <property type="match status" value="1"/>
</dbReference>
<dbReference type="Proteomes" id="UP001500353">
    <property type="component" value="Unassembled WGS sequence"/>
</dbReference>
<dbReference type="SUPFAM" id="SSF54593">
    <property type="entry name" value="Glyoxalase/Bleomycin resistance protein/Dihydroxybiphenyl dioxygenase"/>
    <property type="match status" value="1"/>
</dbReference>
<dbReference type="Pfam" id="PF19581">
    <property type="entry name" value="Glyoxalase_7"/>
    <property type="match status" value="1"/>
</dbReference>
<dbReference type="EMBL" id="BAABHX010000001">
    <property type="protein sequence ID" value="GAA5082854.1"/>
    <property type="molecule type" value="Genomic_DNA"/>
</dbReference>
<keyword evidence="3" id="KW-0046">Antibiotic resistance</keyword>
<proteinExistence type="inferred from homology"/>
<feature type="domain" description="VOC" evidence="4">
    <location>
        <begin position="2"/>
        <end position="119"/>
    </location>
</feature>
<dbReference type="InterPro" id="IPR029068">
    <property type="entry name" value="Glyas_Bleomycin-R_OHBP_Dase"/>
</dbReference>
<gene>
    <name evidence="5" type="ORF">GCM10023210_00680</name>
</gene>
<accession>A0ABP9LTG4</accession>
<dbReference type="InterPro" id="IPR037523">
    <property type="entry name" value="VOC_core"/>
</dbReference>
<dbReference type="PROSITE" id="PS51819">
    <property type="entry name" value="VOC"/>
    <property type="match status" value="1"/>
</dbReference>
<name>A0ABP9LTG4_9FLAO</name>
<keyword evidence="6" id="KW-1185">Reference proteome</keyword>
<protein>
    <recommendedName>
        <fullName evidence="2">Bleomycin resistance protein</fullName>
    </recommendedName>
</protein>
<evidence type="ECO:0000313" key="5">
    <source>
        <dbReference type="EMBL" id="GAA5082854.1"/>
    </source>
</evidence>
<evidence type="ECO:0000259" key="4">
    <source>
        <dbReference type="PROSITE" id="PS51819"/>
    </source>
</evidence>
<dbReference type="InterPro" id="IPR000335">
    <property type="entry name" value="Bleomycin-R"/>
</dbReference>
<comment type="caution">
    <text evidence="5">The sequence shown here is derived from an EMBL/GenBank/DDBJ whole genome shotgun (WGS) entry which is preliminary data.</text>
</comment>